<accession>A0AA36FFT8</accession>
<dbReference type="EMBL" id="OX597832">
    <property type="protein sequence ID" value="CAI9736880.1"/>
    <property type="molecule type" value="Genomic_DNA"/>
</dbReference>
<dbReference type="SUPFAM" id="SSF56112">
    <property type="entry name" value="Protein kinase-like (PK-like)"/>
    <property type="match status" value="2"/>
</dbReference>
<feature type="domain" description="Protein kinase" evidence="6">
    <location>
        <begin position="150"/>
        <end position="381"/>
    </location>
</feature>
<keyword evidence="4 5" id="KW-0067">ATP-binding</keyword>
<dbReference type="GO" id="GO:0004674">
    <property type="term" value="F:protein serine/threonine kinase activity"/>
    <property type="evidence" value="ECO:0007669"/>
    <property type="project" value="TreeGrafter"/>
</dbReference>
<evidence type="ECO:0000313" key="8">
    <source>
        <dbReference type="Proteomes" id="UP001162480"/>
    </source>
</evidence>
<dbReference type="CDD" id="cd00180">
    <property type="entry name" value="PKc"/>
    <property type="match status" value="1"/>
</dbReference>
<protein>
    <submittedName>
        <fullName evidence="7">Specificity kinase shkC isoform X1</fullName>
    </submittedName>
</protein>
<organism evidence="7 8">
    <name type="scientific">Octopus vulgaris</name>
    <name type="common">Common octopus</name>
    <dbReference type="NCBI Taxonomy" id="6645"/>
    <lineage>
        <taxon>Eukaryota</taxon>
        <taxon>Metazoa</taxon>
        <taxon>Spiralia</taxon>
        <taxon>Lophotrochozoa</taxon>
        <taxon>Mollusca</taxon>
        <taxon>Cephalopoda</taxon>
        <taxon>Coleoidea</taxon>
        <taxon>Octopodiformes</taxon>
        <taxon>Octopoda</taxon>
        <taxon>Incirrata</taxon>
        <taxon>Octopodidae</taxon>
        <taxon>Octopus</taxon>
    </lineage>
</organism>
<dbReference type="PROSITE" id="PS00107">
    <property type="entry name" value="PROTEIN_KINASE_ATP"/>
    <property type="match status" value="1"/>
</dbReference>
<keyword evidence="8" id="KW-1185">Reference proteome</keyword>
<dbReference type="InterPro" id="IPR000719">
    <property type="entry name" value="Prot_kinase_dom"/>
</dbReference>
<dbReference type="AlphaFoldDB" id="A0AA36FFT8"/>
<keyword evidence="1" id="KW-0808">Transferase</keyword>
<dbReference type="InterPro" id="IPR051681">
    <property type="entry name" value="Ser/Thr_Kinases-Pseudokinases"/>
</dbReference>
<evidence type="ECO:0000256" key="2">
    <source>
        <dbReference type="ARBA" id="ARBA00022741"/>
    </source>
</evidence>
<gene>
    <name evidence="7" type="ORF">OCTVUL_1B008067</name>
</gene>
<name>A0AA36FFT8_OCTVU</name>
<dbReference type="PROSITE" id="PS50011">
    <property type="entry name" value="PROTEIN_KINASE_DOM"/>
    <property type="match status" value="2"/>
</dbReference>
<dbReference type="Pfam" id="PF00069">
    <property type="entry name" value="Pkinase"/>
    <property type="match status" value="1"/>
</dbReference>
<dbReference type="PANTHER" id="PTHR44329:SF288">
    <property type="entry name" value="MITOGEN-ACTIVATED PROTEIN KINASE KINASE KINASE 20"/>
    <property type="match status" value="1"/>
</dbReference>
<dbReference type="InterPro" id="IPR011009">
    <property type="entry name" value="Kinase-like_dom_sf"/>
</dbReference>
<evidence type="ECO:0000256" key="3">
    <source>
        <dbReference type="ARBA" id="ARBA00022777"/>
    </source>
</evidence>
<keyword evidence="3 7" id="KW-0418">Kinase</keyword>
<evidence type="ECO:0000259" key="6">
    <source>
        <dbReference type="PROSITE" id="PS50011"/>
    </source>
</evidence>
<dbReference type="Proteomes" id="UP001162480">
    <property type="component" value="Chromosome 19"/>
</dbReference>
<evidence type="ECO:0000256" key="4">
    <source>
        <dbReference type="ARBA" id="ARBA00022840"/>
    </source>
</evidence>
<feature type="binding site" evidence="5">
    <location>
        <position position="179"/>
    </location>
    <ligand>
        <name>ATP</name>
        <dbReference type="ChEBI" id="CHEBI:30616"/>
    </ligand>
</feature>
<dbReference type="Gene3D" id="1.10.510.10">
    <property type="entry name" value="Transferase(Phosphotransferase) domain 1"/>
    <property type="match status" value="2"/>
</dbReference>
<evidence type="ECO:0000313" key="7">
    <source>
        <dbReference type="EMBL" id="CAI9736880.1"/>
    </source>
</evidence>
<feature type="domain" description="Protein kinase" evidence="6">
    <location>
        <begin position="412"/>
        <end position="671"/>
    </location>
</feature>
<dbReference type="GO" id="GO:0005524">
    <property type="term" value="F:ATP binding"/>
    <property type="evidence" value="ECO:0007669"/>
    <property type="project" value="UniProtKB-UniRule"/>
</dbReference>
<dbReference type="InterPro" id="IPR017441">
    <property type="entry name" value="Protein_kinase_ATP_BS"/>
</dbReference>
<evidence type="ECO:0000256" key="1">
    <source>
        <dbReference type="ARBA" id="ARBA00022679"/>
    </source>
</evidence>
<proteinExistence type="predicted"/>
<evidence type="ECO:0000256" key="5">
    <source>
        <dbReference type="PROSITE-ProRule" id="PRU10141"/>
    </source>
</evidence>
<dbReference type="PANTHER" id="PTHR44329">
    <property type="entry name" value="SERINE/THREONINE-PROTEIN KINASE TNNI3K-RELATED"/>
    <property type="match status" value="1"/>
</dbReference>
<reference evidence="7" key="1">
    <citation type="submission" date="2023-08" db="EMBL/GenBank/DDBJ databases">
        <authorList>
            <person name="Alioto T."/>
            <person name="Alioto T."/>
            <person name="Gomez Garrido J."/>
        </authorList>
    </citation>
    <scope>NUCLEOTIDE SEQUENCE</scope>
</reference>
<keyword evidence="2 5" id="KW-0547">Nucleotide-binding</keyword>
<sequence length="671" mass="76116">MEALASKKKTSAKRIFVCGDTVTKVDDRLENEVKRTVPGSNAVCNSTNACCPKWNGKCCCGFNYQLLMKSLRKETRDGTQKDCAEIKQSNKTKKETAKSTSRSYRDYEIKDISDIFLQYNYSYQNIPPNLAHIGTELLDAESVRYFRDYDDEVVFLGKGSFGEVYLAEMAVSKQVVAVKLFLDSDYLDIISEVIITQYLSSTGVIPKILGLLPTGLMASNLSLVQEYISGMTLEDHLNEENETALTAVNWLNISLQLTAGLQKIHQQYVLLNDIHEGNVLIEQPYLRVVYIDMGHATFRSGYKYKNYNGSLYTYEHLAPELRKSQPGTPASDVYSLGSLLSRISNISHIEELQKLANQCLLTEPSSRPTLSDLTVSINELFIKEKQKLEQQKIKFPGQTPNTKEGNYPPLIQYNVPILGPNAISSIENDSYKDSAIINMYEFLGDTKLQIGKFVKCNCKVMIRSYENGSFVRILEESRILLHLKDTGAVFPFHGLLPTGTLLDEFEIVQSYFGKMVSVANILHYYPLRLSDAEILVFFIHVAIHLLEIHRKEVLLNYINEYNIMIDPENTKNPVWFSDLSRATYNEAYVFLVHEIDLSDFIFLAPEVRAGSPTSPASDIYSLCYVYQQVISRLKGKTRLKILQHCLAVVPEARPSLPEMIMYLRTLAHSLR</sequence>